<protein>
    <submittedName>
        <fullName evidence="1">Uncharacterized protein</fullName>
    </submittedName>
</protein>
<sequence>MAQQSQLSPAQLFKTKQRQFLQGLANVHNNRKQPLPPALTGVPYPPGFDPHFSKWSQIEVSGLGTFSLAGRDVDLFKLWNMVHTNGGGFKFQQENLWDKLLPQFDLPELYPVLPGAPVPVAKFLAQVYMAIVMPFEDAFRKNTRDHQQRVAAAQQIPQPGPSSLQGQGLSGTDLANSTMTGATVGHTSGSVPPTPQAGLPLLARQHSGLDAAPGASSSDILSGAGLGSTTSFLGQTPGAGPPQGQQGHPPEQNISSEELEGRKRKASAEEEAKRSRQKTSPSHVQTLTVPHPDYVDRGSAPPSGSASSKSLAPGTPMEPPQPGKPQRRKIEYLPLVREVDTAGGRDLHAIAEEHARLGMRRPLRDISEWGNIDVEALTMSIRSRIATELSYGLTTFTLLSIMRGQGSSGFPIMNCPELMDEVLDLAVEVAFDEEEDSVPENKQSVIITHKELVTAILDDGNKPFAALEKRQGIKARELGHKQRPGDIVLTIVNIMRNLSVVPDNFEYLAHHERLLGVLLRLCGLRRHENGTLGADSSALTLVDLVSVRRDVLYLLINLGGVVRLAHSHSTASSPSPSARQITTRAFSLVASFLVDSSEAVSPHVLMIHTHGGAAHPTKSPPPPLVDAALEVFTRLGQPDINRQVILHAVQQQWLQELFEALVHRLPIAGQDFDLVTRSEAWLSYIEKIVMAIYAIAFLAPPALKLSLKTNRRLGFSSVMLRLVKRFTVGVPPDTRNYLIVTARRAIEALKVLDDGEDSFDTSQNVGGAPLSFGVGYGEVGEDRVEKGTGLLGGFQDEVVWGIMAQKDLDDGMFRELESLARVGQS</sequence>
<name>A0ACB8RWR7_9AGAM</name>
<organism evidence="1 2">
    <name type="scientific">Auriscalpium vulgare</name>
    <dbReference type="NCBI Taxonomy" id="40419"/>
    <lineage>
        <taxon>Eukaryota</taxon>
        <taxon>Fungi</taxon>
        <taxon>Dikarya</taxon>
        <taxon>Basidiomycota</taxon>
        <taxon>Agaricomycotina</taxon>
        <taxon>Agaricomycetes</taxon>
        <taxon>Russulales</taxon>
        <taxon>Auriscalpiaceae</taxon>
        <taxon>Auriscalpium</taxon>
    </lineage>
</organism>
<reference evidence="1" key="2">
    <citation type="journal article" date="2022" name="New Phytol.">
        <title>Evolutionary transition to the ectomycorrhizal habit in the genomes of a hyperdiverse lineage of mushroom-forming fungi.</title>
        <authorList>
            <person name="Looney B."/>
            <person name="Miyauchi S."/>
            <person name="Morin E."/>
            <person name="Drula E."/>
            <person name="Courty P.E."/>
            <person name="Kohler A."/>
            <person name="Kuo A."/>
            <person name="LaButti K."/>
            <person name="Pangilinan J."/>
            <person name="Lipzen A."/>
            <person name="Riley R."/>
            <person name="Andreopoulos W."/>
            <person name="He G."/>
            <person name="Johnson J."/>
            <person name="Nolan M."/>
            <person name="Tritt A."/>
            <person name="Barry K.W."/>
            <person name="Grigoriev I.V."/>
            <person name="Nagy L.G."/>
            <person name="Hibbett D."/>
            <person name="Henrissat B."/>
            <person name="Matheny P.B."/>
            <person name="Labbe J."/>
            <person name="Martin F.M."/>
        </authorList>
    </citation>
    <scope>NUCLEOTIDE SEQUENCE</scope>
    <source>
        <strain evidence="1">FP105234-sp</strain>
    </source>
</reference>
<dbReference type="Proteomes" id="UP000814033">
    <property type="component" value="Unassembled WGS sequence"/>
</dbReference>
<accession>A0ACB8RWR7</accession>
<evidence type="ECO:0000313" key="2">
    <source>
        <dbReference type="Proteomes" id="UP000814033"/>
    </source>
</evidence>
<reference evidence="1" key="1">
    <citation type="submission" date="2021-02" db="EMBL/GenBank/DDBJ databases">
        <authorList>
            <consortium name="DOE Joint Genome Institute"/>
            <person name="Ahrendt S."/>
            <person name="Looney B.P."/>
            <person name="Miyauchi S."/>
            <person name="Morin E."/>
            <person name="Drula E."/>
            <person name="Courty P.E."/>
            <person name="Chicoki N."/>
            <person name="Fauchery L."/>
            <person name="Kohler A."/>
            <person name="Kuo A."/>
            <person name="Labutti K."/>
            <person name="Pangilinan J."/>
            <person name="Lipzen A."/>
            <person name="Riley R."/>
            <person name="Andreopoulos W."/>
            <person name="He G."/>
            <person name="Johnson J."/>
            <person name="Barry K.W."/>
            <person name="Grigoriev I.V."/>
            <person name="Nagy L."/>
            <person name="Hibbett D."/>
            <person name="Henrissat B."/>
            <person name="Matheny P.B."/>
            <person name="Labbe J."/>
            <person name="Martin F."/>
        </authorList>
    </citation>
    <scope>NUCLEOTIDE SEQUENCE</scope>
    <source>
        <strain evidence="1">FP105234-sp</strain>
    </source>
</reference>
<dbReference type="EMBL" id="MU275888">
    <property type="protein sequence ID" value="KAI0048347.1"/>
    <property type="molecule type" value="Genomic_DNA"/>
</dbReference>
<proteinExistence type="predicted"/>
<comment type="caution">
    <text evidence="1">The sequence shown here is derived from an EMBL/GenBank/DDBJ whole genome shotgun (WGS) entry which is preliminary data.</text>
</comment>
<evidence type="ECO:0000313" key="1">
    <source>
        <dbReference type="EMBL" id="KAI0048347.1"/>
    </source>
</evidence>
<gene>
    <name evidence="1" type="ORF">FA95DRAFT_1490953</name>
</gene>
<keyword evidence="2" id="KW-1185">Reference proteome</keyword>